<proteinExistence type="predicted"/>
<name>A0A225WQ69_9STRA</name>
<sequence>MRVTSHVHRTRRDHFSGIIHGIVDVAPPLGLVAGSNFNFFQYHHTYYDNGYLKRIIGWAHPHLLELLRYPGTEICVFVPVVYTWTANQITSTYNRMFGFIADAVGLPLQHAQLLYILNKL</sequence>
<dbReference type="OrthoDB" id="95040at2759"/>
<evidence type="ECO:0000313" key="1">
    <source>
        <dbReference type="EMBL" id="OWZ19020.1"/>
    </source>
</evidence>
<evidence type="ECO:0000313" key="2">
    <source>
        <dbReference type="Proteomes" id="UP000198211"/>
    </source>
</evidence>
<protein>
    <submittedName>
        <fullName evidence="1">Uncharacterized protein</fullName>
    </submittedName>
</protein>
<gene>
    <name evidence="1" type="ORF">PHMEG_0006791</name>
</gene>
<comment type="caution">
    <text evidence="1">The sequence shown here is derived from an EMBL/GenBank/DDBJ whole genome shotgun (WGS) entry which is preliminary data.</text>
</comment>
<keyword evidence="2" id="KW-1185">Reference proteome</keyword>
<accession>A0A225WQ69</accession>
<dbReference type="AlphaFoldDB" id="A0A225WQ69"/>
<dbReference type="Proteomes" id="UP000198211">
    <property type="component" value="Unassembled WGS sequence"/>
</dbReference>
<reference evidence="2" key="1">
    <citation type="submission" date="2017-03" db="EMBL/GenBank/DDBJ databases">
        <title>Phytopthora megakarya and P. palmivora, two closely related causual agents of cacao black pod achieved similar genome size and gene model numbers by different mechanisms.</title>
        <authorList>
            <person name="Ali S."/>
            <person name="Shao J."/>
            <person name="Larry D.J."/>
            <person name="Kronmiller B."/>
            <person name="Shen D."/>
            <person name="Strem M.D."/>
            <person name="Melnick R.L."/>
            <person name="Guiltinan M.J."/>
            <person name="Tyler B.M."/>
            <person name="Meinhardt L.W."/>
            <person name="Bailey B.A."/>
        </authorList>
    </citation>
    <scope>NUCLEOTIDE SEQUENCE [LARGE SCALE GENOMIC DNA]</scope>
    <source>
        <strain evidence="2">zdho120</strain>
    </source>
</reference>
<dbReference type="EMBL" id="NBNE01000500">
    <property type="protein sequence ID" value="OWZ19020.1"/>
    <property type="molecule type" value="Genomic_DNA"/>
</dbReference>
<organism evidence="1 2">
    <name type="scientific">Phytophthora megakarya</name>
    <dbReference type="NCBI Taxonomy" id="4795"/>
    <lineage>
        <taxon>Eukaryota</taxon>
        <taxon>Sar</taxon>
        <taxon>Stramenopiles</taxon>
        <taxon>Oomycota</taxon>
        <taxon>Peronosporomycetes</taxon>
        <taxon>Peronosporales</taxon>
        <taxon>Peronosporaceae</taxon>
        <taxon>Phytophthora</taxon>
    </lineage>
</organism>